<sequence length="296" mass="32301">MSAPATEAPPSVAVTTGAPGSDPFAEPDPLRLPAPDAPFTEGEACADPTCSAHADPTRSPVAPPRWPEVDRDSAIGWYRWIVGHHVAVCAWRLLREHLTAAPDTRNPADVVGTSAVAAELYDAYSALLLYSGSCSPEVYAEVIRARMKARHPAFSGTWARDYEHVTSLLAAFRPVADDRLRHALRFNRVVHMGIGRRLVPEGRSLLREAGAHVEDVTDADRDRFDEFFLIDRVAVCARGFAGQTTGRLDLVLADLAGRPADVDYGDDRVNAFQGDLAAPLERLRDLARPAPRRDRP</sequence>
<evidence type="ECO:0000313" key="2">
    <source>
        <dbReference type="EMBL" id="MDR6594263.1"/>
    </source>
</evidence>
<keyword evidence="3" id="KW-1185">Reference proteome</keyword>
<accession>A0ABU1PUD6</accession>
<proteinExistence type="predicted"/>
<dbReference type="RefSeq" id="WP_310307267.1">
    <property type="nucleotide sequence ID" value="NZ_BAAAXB010000001.1"/>
</dbReference>
<reference evidence="2 3" key="1">
    <citation type="submission" date="2023-07" db="EMBL/GenBank/DDBJ databases">
        <title>Sequencing the genomes of 1000 actinobacteria strains.</title>
        <authorList>
            <person name="Klenk H.-P."/>
        </authorList>
    </citation>
    <scope>NUCLEOTIDE SEQUENCE [LARGE SCALE GENOMIC DNA]</scope>
    <source>
        <strain evidence="2 3">DSM 43749</strain>
    </source>
</reference>
<comment type="caution">
    <text evidence="2">The sequence shown here is derived from an EMBL/GenBank/DDBJ whole genome shotgun (WGS) entry which is preliminary data.</text>
</comment>
<evidence type="ECO:0008006" key="4">
    <source>
        <dbReference type="Google" id="ProtNLM"/>
    </source>
</evidence>
<dbReference type="EMBL" id="JAVDSG010000001">
    <property type="protein sequence ID" value="MDR6594263.1"/>
    <property type="molecule type" value="Genomic_DNA"/>
</dbReference>
<organism evidence="2 3">
    <name type="scientific">Saccharothrix longispora</name>
    <dbReference type="NCBI Taxonomy" id="33920"/>
    <lineage>
        <taxon>Bacteria</taxon>
        <taxon>Bacillati</taxon>
        <taxon>Actinomycetota</taxon>
        <taxon>Actinomycetes</taxon>
        <taxon>Pseudonocardiales</taxon>
        <taxon>Pseudonocardiaceae</taxon>
        <taxon>Saccharothrix</taxon>
    </lineage>
</organism>
<name>A0ABU1PUD6_9PSEU</name>
<gene>
    <name evidence="2" type="ORF">J2S66_002647</name>
</gene>
<protein>
    <recommendedName>
        <fullName evidence="4">HAD family hydrolase</fullName>
    </recommendedName>
</protein>
<evidence type="ECO:0000256" key="1">
    <source>
        <dbReference type="SAM" id="MobiDB-lite"/>
    </source>
</evidence>
<dbReference type="Proteomes" id="UP001268819">
    <property type="component" value="Unassembled WGS sequence"/>
</dbReference>
<evidence type="ECO:0000313" key="3">
    <source>
        <dbReference type="Proteomes" id="UP001268819"/>
    </source>
</evidence>
<feature type="region of interest" description="Disordered" evidence="1">
    <location>
        <begin position="1"/>
        <end position="65"/>
    </location>
</feature>